<proteinExistence type="predicted"/>
<organism evidence="3 4">
    <name type="scientific">Arthrobacter jiangjiafuii</name>
    <dbReference type="NCBI Taxonomy" id="2817475"/>
    <lineage>
        <taxon>Bacteria</taxon>
        <taxon>Bacillati</taxon>
        <taxon>Actinomycetota</taxon>
        <taxon>Actinomycetes</taxon>
        <taxon>Micrococcales</taxon>
        <taxon>Micrococcaceae</taxon>
        <taxon>Arthrobacter</taxon>
    </lineage>
</organism>
<evidence type="ECO:0000313" key="3">
    <source>
        <dbReference type="EMBL" id="QWC09306.1"/>
    </source>
</evidence>
<dbReference type="EMBL" id="CP076022">
    <property type="protein sequence ID" value="QWC09306.1"/>
    <property type="molecule type" value="Genomic_DNA"/>
</dbReference>
<keyword evidence="1" id="KW-0472">Membrane</keyword>
<keyword evidence="1" id="KW-1133">Transmembrane helix</keyword>
<accession>A0A975R0D1</accession>
<dbReference type="Proteomes" id="UP000676885">
    <property type="component" value="Chromosome"/>
</dbReference>
<dbReference type="KEGG" id="ajg:KKR91_12510"/>
<name>A0A975R0D1_9MICC</name>
<keyword evidence="1" id="KW-0812">Transmembrane</keyword>
<dbReference type="AlphaFoldDB" id="A0A975R0D1"/>
<feature type="transmembrane region" description="Helical" evidence="1">
    <location>
        <begin position="66"/>
        <end position="86"/>
    </location>
</feature>
<reference evidence="3 4" key="1">
    <citation type="submission" date="2021-05" db="EMBL/GenBank/DDBJ databases">
        <title>Novel species in genus Arthrobacter.</title>
        <authorList>
            <person name="Zhang G."/>
        </authorList>
    </citation>
    <scope>NUCLEOTIDE SEQUENCE [LARGE SCALE GENOMIC DNA]</scope>
    <source>
        <strain evidence="4">zg-ZUI227</strain>
    </source>
</reference>
<evidence type="ECO:0000313" key="4">
    <source>
        <dbReference type="Proteomes" id="UP000676885"/>
    </source>
</evidence>
<dbReference type="InterPro" id="IPR025403">
    <property type="entry name" value="TgpA-like_C"/>
</dbReference>
<evidence type="ECO:0000259" key="2">
    <source>
        <dbReference type="Pfam" id="PF13559"/>
    </source>
</evidence>
<sequence>MAFQGLVPLEVPVVPDGGQGREWAERELSRSVYQDAKPGLIERFWQWVREFFADLLDGLTGVDPSLGVLLIAGGAAAVLAVSIVLVRPRLNARRRKELFDAGEQRVAVDHRRLSEEAAARGEWDTALTERLRALIRTAEERVILDPQAGRTAAEAGQALAGSFPAAAPEIRWLARRFDEVRYGHLLATSVDAERARDLDLMLERSAPAATAAPARTLAVPR</sequence>
<feature type="domain" description="Protein-glutamine gamma-glutamyltransferase-like C-terminal" evidence="2">
    <location>
        <begin position="131"/>
        <end position="198"/>
    </location>
</feature>
<dbReference type="Pfam" id="PF13559">
    <property type="entry name" value="DUF4129"/>
    <property type="match status" value="1"/>
</dbReference>
<gene>
    <name evidence="3" type="ORF">KKR91_12510</name>
</gene>
<evidence type="ECO:0000256" key="1">
    <source>
        <dbReference type="SAM" id="Phobius"/>
    </source>
</evidence>
<keyword evidence="4" id="KW-1185">Reference proteome</keyword>
<dbReference type="RefSeq" id="WP_210231227.1">
    <property type="nucleotide sequence ID" value="NZ_CP076022.1"/>
</dbReference>
<protein>
    <submittedName>
        <fullName evidence="3">DUF4129 domain-containing protein</fullName>
    </submittedName>
</protein>